<dbReference type="CDD" id="cd06769">
    <property type="entry name" value="PDZ_FRMPD1_3_4-like"/>
    <property type="match status" value="1"/>
</dbReference>
<dbReference type="PANTHER" id="PTHR46221">
    <property type="entry name" value="FERM AND PDZ DOMAIN-CONTAINING PROTEIN FAMILY MEMBER"/>
    <property type="match status" value="1"/>
</dbReference>
<dbReference type="Gene3D" id="2.30.42.10">
    <property type="match status" value="1"/>
</dbReference>
<dbReference type="PROSITE" id="PS50057">
    <property type="entry name" value="FERM_3"/>
    <property type="match status" value="1"/>
</dbReference>
<feature type="region of interest" description="Disordered" evidence="1">
    <location>
        <begin position="1"/>
        <end position="63"/>
    </location>
</feature>
<dbReference type="SUPFAM" id="SSF47031">
    <property type="entry name" value="Second domain of FERM"/>
    <property type="match status" value="1"/>
</dbReference>
<protein>
    <recommendedName>
        <fullName evidence="6">FERM and PDZ domain-containing protein 4</fullName>
    </recommendedName>
</protein>
<dbReference type="Gene3D" id="1.20.80.10">
    <property type="match status" value="1"/>
</dbReference>
<dbReference type="InterPro" id="IPR029071">
    <property type="entry name" value="Ubiquitin-like_domsf"/>
</dbReference>
<evidence type="ECO:0000313" key="4">
    <source>
        <dbReference type="EMBL" id="KAL2081671.1"/>
    </source>
</evidence>
<dbReference type="InterPro" id="IPR001478">
    <property type="entry name" value="PDZ"/>
</dbReference>
<feature type="domain" description="FERM" evidence="2">
    <location>
        <begin position="222"/>
        <end position="537"/>
    </location>
</feature>
<reference evidence="4 5" key="1">
    <citation type="submission" date="2024-09" db="EMBL/GenBank/DDBJ databases">
        <title>A chromosome-level genome assembly of Gray's grenadier anchovy, Coilia grayii.</title>
        <authorList>
            <person name="Fu Z."/>
        </authorList>
    </citation>
    <scope>NUCLEOTIDE SEQUENCE [LARGE SCALE GENOMIC DNA]</scope>
    <source>
        <strain evidence="4">G4</strain>
        <tissue evidence="4">Muscle</tissue>
    </source>
</reference>
<dbReference type="Gene3D" id="3.10.20.90">
    <property type="entry name" value="Phosphatidylinositol 3-kinase Catalytic Subunit, Chain A, domain 1"/>
    <property type="match status" value="1"/>
</dbReference>
<feature type="domain" description="PDZ" evidence="3">
    <location>
        <begin position="81"/>
        <end position="173"/>
    </location>
</feature>
<gene>
    <name evidence="4" type="ORF">ACEWY4_023524</name>
</gene>
<evidence type="ECO:0008006" key="6">
    <source>
        <dbReference type="Google" id="ProtNLM"/>
    </source>
</evidence>
<dbReference type="PROSITE" id="PS50106">
    <property type="entry name" value="PDZ"/>
    <property type="match status" value="1"/>
</dbReference>
<keyword evidence="5" id="KW-1185">Reference proteome</keyword>
<dbReference type="InterPro" id="IPR036034">
    <property type="entry name" value="PDZ_sf"/>
</dbReference>
<dbReference type="Proteomes" id="UP001591681">
    <property type="component" value="Unassembled WGS sequence"/>
</dbReference>
<feature type="compositionally biased region" description="Low complexity" evidence="1">
    <location>
        <begin position="892"/>
        <end position="911"/>
    </location>
</feature>
<feature type="region of interest" description="Disordered" evidence="1">
    <location>
        <begin position="867"/>
        <end position="913"/>
    </location>
</feature>
<organism evidence="4 5">
    <name type="scientific">Coilia grayii</name>
    <name type="common">Gray's grenadier anchovy</name>
    <dbReference type="NCBI Taxonomy" id="363190"/>
    <lineage>
        <taxon>Eukaryota</taxon>
        <taxon>Metazoa</taxon>
        <taxon>Chordata</taxon>
        <taxon>Craniata</taxon>
        <taxon>Vertebrata</taxon>
        <taxon>Euteleostomi</taxon>
        <taxon>Actinopterygii</taxon>
        <taxon>Neopterygii</taxon>
        <taxon>Teleostei</taxon>
        <taxon>Clupei</taxon>
        <taxon>Clupeiformes</taxon>
        <taxon>Clupeoidei</taxon>
        <taxon>Engraulidae</taxon>
        <taxon>Coilinae</taxon>
        <taxon>Coilia</taxon>
    </lineage>
</organism>
<dbReference type="CDD" id="cd14473">
    <property type="entry name" value="FERM_B-lobe"/>
    <property type="match status" value="1"/>
</dbReference>
<dbReference type="InterPro" id="IPR014352">
    <property type="entry name" value="FERM/acyl-CoA-bd_prot_sf"/>
</dbReference>
<dbReference type="Pfam" id="PF00373">
    <property type="entry name" value="FERM_M"/>
    <property type="match status" value="1"/>
</dbReference>
<feature type="compositionally biased region" description="Low complexity" evidence="1">
    <location>
        <begin position="45"/>
        <end position="57"/>
    </location>
</feature>
<evidence type="ECO:0000259" key="3">
    <source>
        <dbReference type="PROSITE" id="PS50106"/>
    </source>
</evidence>
<feature type="region of interest" description="Disordered" evidence="1">
    <location>
        <begin position="601"/>
        <end position="621"/>
    </location>
</feature>
<dbReference type="InterPro" id="IPR049385">
    <property type="entry name" value="FAK1-like_FERM_C"/>
</dbReference>
<accession>A0ABD1J3A0</accession>
<comment type="caution">
    <text evidence="4">The sequence shown here is derived from an EMBL/GenBank/DDBJ whole genome shotgun (WGS) entry which is preliminary data.</text>
</comment>
<dbReference type="EMBL" id="JBHFQA010000020">
    <property type="protein sequence ID" value="KAL2081671.1"/>
    <property type="molecule type" value="Genomic_DNA"/>
</dbReference>
<dbReference type="InterPro" id="IPR019749">
    <property type="entry name" value="Band_41_domain"/>
</dbReference>
<dbReference type="CDD" id="cd21943">
    <property type="entry name" value="LGNbd_FRMPD4"/>
    <property type="match status" value="1"/>
</dbReference>
<dbReference type="SUPFAM" id="SSF54236">
    <property type="entry name" value="Ubiquitin-like"/>
    <property type="match status" value="1"/>
</dbReference>
<dbReference type="InterPro" id="IPR041779">
    <property type="entry name" value="FRMPD1/3/4_FERM_C"/>
</dbReference>
<feature type="region of interest" description="Disordered" evidence="1">
    <location>
        <begin position="798"/>
        <end position="828"/>
    </location>
</feature>
<evidence type="ECO:0000256" key="1">
    <source>
        <dbReference type="SAM" id="MobiDB-lite"/>
    </source>
</evidence>
<evidence type="ECO:0000259" key="2">
    <source>
        <dbReference type="PROSITE" id="PS50057"/>
    </source>
</evidence>
<dbReference type="SUPFAM" id="SSF50156">
    <property type="entry name" value="PDZ domain-like"/>
    <property type="match status" value="1"/>
</dbReference>
<dbReference type="Gene3D" id="2.30.29.30">
    <property type="entry name" value="Pleckstrin-homology domain (PH domain)/Phosphotyrosine-binding domain (PTB)"/>
    <property type="match status" value="1"/>
</dbReference>
<dbReference type="SMART" id="SM00295">
    <property type="entry name" value="B41"/>
    <property type="match status" value="1"/>
</dbReference>
<feature type="compositionally biased region" description="Polar residues" evidence="1">
    <location>
        <begin position="874"/>
        <end position="883"/>
    </location>
</feature>
<dbReference type="InterPro" id="IPR011993">
    <property type="entry name" value="PH-like_dom_sf"/>
</dbReference>
<dbReference type="InterPro" id="IPR019748">
    <property type="entry name" value="FERM_central"/>
</dbReference>
<dbReference type="Pfam" id="PF00595">
    <property type="entry name" value="PDZ"/>
    <property type="match status" value="1"/>
</dbReference>
<evidence type="ECO:0000313" key="5">
    <source>
        <dbReference type="Proteomes" id="UP001591681"/>
    </source>
</evidence>
<dbReference type="Pfam" id="PF21989">
    <property type="entry name" value="RA_2"/>
    <property type="match status" value="1"/>
</dbReference>
<dbReference type="Pfam" id="PF21477">
    <property type="entry name" value="FERM_C_FAK1"/>
    <property type="match status" value="1"/>
</dbReference>
<feature type="compositionally biased region" description="Polar residues" evidence="1">
    <location>
        <begin position="1"/>
        <end position="30"/>
    </location>
</feature>
<dbReference type="SMART" id="SM00228">
    <property type="entry name" value="PDZ"/>
    <property type="match status" value="1"/>
</dbReference>
<dbReference type="FunFam" id="2.30.42.10:FF:000053">
    <property type="entry name" value="FERM and PDZ domain-containing protein 4"/>
    <property type="match status" value="1"/>
</dbReference>
<dbReference type="InterPro" id="IPR035963">
    <property type="entry name" value="FERM_2"/>
</dbReference>
<dbReference type="CDD" id="cd13183">
    <property type="entry name" value="FERM_C_FRMPD1_FRMPD3_FRMPD4"/>
    <property type="match status" value="1"/>
</dbReference>
<name>A0ABD1J3A0_9TELE</name>
<dbReference type="InterPro" id="IPR000299">
    <property type="entry name" value="FERM_domain"/>
</dbReference>
<sequence length="1322" mass="146914">MVGESQNEKSLLGNLQITRNKTNFMGQRTQNSHRTKASGWPPPSGSWSPSQGPPNGWDMASSREGRDCFSNYISQSSSLEEVRLDTEKVSPPVPRKVEMRRDPVLGFGFVAGSEKPVVVRSVTPGGPSEGKLIPGDEIVMINDEAVGAAPRERVIDLVRSCKESIMLTVVQPYPSPKSAFISAAKKAKLKSNPVKVRFAEEVIINGQVPESVKDNSLLFMPNVLKVYLENGQTKSFKFDSNTSIKDVILTLQEKLSIKTTEHFCLVLEQRAEGSCSKLTLLHEQEMLTQVTQRPGAHKMKCFFRLTFVPKDPVELLRRDVVAFEYLYVQSCNDVILERFGSELKYDTALRLAALQMYILTVNTKQTQKVSLKYIEKEWGLALFLPPAVLSSMKEKNIKKALTHILKTNQNLAPPGKKLTALQAKVHYLKYLSELRLYGGRVFKSVLLQGEKLTEVTLLVGPRYGISHVINTKTNLVALLADFSHVNRIEMYTEDEKNVRVELHVLDVKPITLLMESTDAMNLACMTAGYYRLLVNSRRSIFNMANSNTGGHDLSRKHTYQAIDWNYSAPFGDYEEHNHRADHHNYGRRDGDGGPLYITEMQQPPHAGPMGDRPEHASRGTHTQPYLCVPRAKPQDSPRSAKVSFIFGDPPPDRVNPQNLGYQRLMDDAPEVIDKHRSMYVHHVDDYKSLDPVLDGDNFQYSSHPVYGDAKVFGNAEGIEEPLLHDICYAETTDDAEDEDEISCEEDMVMGNLPDKPTFLSLSESSDDIIDLTSLPPPPEGNDEEDSDVLLQSLNLAIAAPPPGFRDSSDEEEQHGGPVAADGQASQARRNDIPVSLIDAIPSQSEGETEEAFDDAVVSTLQALEALAASEEQSHPQSDSSSGVEISRAFSPESSSDSGNETNSSEMTENSELAAAQKLSESSLRMFVATAEGYQTLTEEKTDFCRGVCEGEGFVLAQAIPSKPQEEDHQSTAVPSSQVLHSDVIEMEPETMETKSLTDYFRKMHMDAVMTTCQRQRKTNEVDNRLPDEGSDDLRQMTIPDPKGDPADPHLAEKYNSFNARDSLPFEMERMPLPFHEKTQRWQQMSENKPAGCTPSEHTHECSVLQAGHADKAMSRGERPETGENGGLCKYTCSPAKDTYATEPPLIRPAEQQQQQQHIGKAASAEPDATRLYEYHLSKRMSSLQSEGIHSLQSSQCSSIDAGCSTGSSSCVTPMDSPLCTGDSTHLLSESSLKSLGYMSQEEKAYAKPSHQNMDPSLVRKVHAQPGAEPSFGTIRDSCHRIPKIRETTGIPDKHSLYLTCRSRHRTQFTIRKKYCLKSDNTT</sequence>
<dbReference type="FunFam" id="2.30.29.30:FF:000066">
    <property type="entry name" value="FERM and PDZ domain-containing protein 4"/>
    <property type="match status" value="1"/>
</dbReference>
<dbReference type="PANTHER" id="PTHR46221:SF4">
    <property type="entry name" value="FERM AND PDZ DOMAIN-CONTAINING PROTEIN 4"/>
    <property type="match status" value="1"/>
</dbReference>
<dbReference type="SUPFAM" id="SSF50729">
    <property type="entry name" value="PH domain-like"/>
    <property type="match status" value="1"/>
</dbReference>
<proteinExistence type="predicted"/>